<evidence type="ECO:0000313" key="3">
    <source>
        <dbReference type="Proteomes" id="UP000535937"/>
    </source>
</evidence>
<keyword evidence="3" id="KW-1185">Reference proteome</keyword>
<feature type="transmembrane region" description="Helical" evidence="1">
    <location>
        <begin position="111"/>
        <end position="131"/>
    </location>
</feature>
<reference evidence="2 3" key="1">
    <citation type="submission" date="2020-08" db="EMBL/GenBank/DDBJ databases">
        <title>Genomic Encyclopedia of Type Strains, Phase III (KMG-III): the genomes of soil and plant-associated and newly described type strains.</title>
        <authorList>
            <person name="Whitman W."/>
        </authorList>
    </citation>
    <scope>NUCLEOTIDE SEQUENCE [LARGE SCALE GENOMIC DNA]</scope>
    <source>
        <strain evidence="2 3">CECT 8799</strain>
    </source>
</reference>
<keyword evidence="1" id="KW-0812">Transmembrane</keyword>
<feature type="transmembrane region" description="Helical" evidence="1">
    <location>
        <begin position="33"/>
        <end position="55"/>
    </location>
</feature>
<feature type="transmembrane region" description="Helical" evidence="1">
    <location>
        <begin position="67"/>
        <end position="90"/>
    </location>
</feature>
<protein>
    <submittedName>
        <fullName evidence="2">Na+-driven multidrug efflux pump</fullName>
    </submittedName>
</protein>
<dbReference type="AlphaFoldDB" id="A0A7W4WA63"/>
<comment type="caution">
    <text evidence="2">The sequence shown here is derived from an EMBL/GenBank/DDBJ whole genome shotgun (WGS) entry which is preliminary data.</text>
</comment>
<proteinExistence type="predicted"/>
<gene>
    <name evidence="2" type="ORF">FHS09_001304</name>
</gene>
<dbReference type="RefSeq" id="WP_183457919.1">
    <property type="nucleotide sequence ID" value="NZ_JACHWZ010000005.1"/>
</dbReference>
<name>A0A7W4WA63_9GAMM</name>
<dbReference type="EMBL" id="JACHWZ010000005">
    <property type="protein sequence ID" value="MBB3060485.1"/>
    <property type="molecule type" value="Genomic_DNA"/>
</dbReference>
<evidence type="ECO:0000313" key="2">
    <source>
        <dbReference type="EMBL" id="MBB3060485.1"/>
    </source>
</evidence>
<keyword evidence="1" id="KW-1133">Transmembrane helix</keyword>
<sequence>MLSIKKSYIGLFLACYTWISQRNPSDEYNKVNAVYLMSFLMSLNLACFPALASLLFEIDVIHIYSNWTAPAIVIALSSMLLNFICIYFLCGDDIQKYMESNAIGMGNEKRMFVGYVISSVLLPTVLALYFLL</sequence>
<evidence type="ECO:0000256" key="1">
    <source>
        <dbReference type="SAM" id="Phobius"/>
    </source>
</evidence>
<dbReference type="Proteomes" id="UP000535937">
    <property type="component" value="Unassembled WGS sequence"/>
</dbReference>
<accession>A0A7W4WA63</accession>
<organism evidence="2 3">
    <name type="scientific">Microbulbifer rhizosphaerae</name>
    <dbReference type="NCBI Taxonomy" id="1562603"/>
    <lineage>
        <taxon>Bacteria</taxon>
        <taxon>Pseudomonadati</taxon>
        <taxon>Pseudomonadota</taxon>
        <taxon>Gammaproteobacteria</taxon>
        <taxon>Cellvibrionales</taxon>
        <taxon>Microbulbiferaceae</taxon>
        <taxon>Microbulbifer</taxon>
    </lineage>
</organism>
<keyword evidence="1" id="KW-0472">Membrane</keyword>